<evidence type="ECO:0000313" key="6">
    <source>
        <dbReference type="Proteomes" id="UP000236569"/>
    </source>
</evidence>
<evidence type="ECO:0000313" key="5">
    <source>
        <dbReference type="EMBL" id="GBF07841.1"/>
    </source>
</evidence>
<dbReference type="PRINTS" id="PR00133">
    <property type="entry name" value="GLHYDRLASE3"/>
</dbReference>
<dbReference type="AlphaFoldDB" id="A0A2I9DR60"/>
<dbReference type="GO" id="GO:0009254">
    <property type="term" value="P:peptidoglycan turnover"/>
    <property type="evidence" value="ECO:0007669"/>
    <property type="project" value="TreeGrafter"/>
</dbReference>
<dbReference type="InterPro" id="IPR001764">
    <property type="entry name" value="Glyco_hydro_3_N"/>
</dbReference>
<dbReference type="EMBL" id="BFAG01000018">
    <property type="protein sequence ID" value="GBF07841.1"/>
    <property type="molecule type" value="Genomic_DNA"/>
</dbReference>
<accession>A0A2I9DR60</accession>
<evidence type="ECO:0000256" key="2">
    <source>
        <dbReference type="ARBA" id="ARBA00022801"/>
    </source>
</evidence>
<feature type="domain" description="Glycoside hydrolase family 3 N-terminal" evidence="4">
    <location>
        <begin position="25"/>
        <end position="308"/>
    </location>
</feature>
<dbReference type="PROSITE" id="PS00775">
    <property type="entry name" value="GLYCOSYL_HYDROL_F3"/>
    <property type="match status" value="1"/>
</dbReference>
<dbReference type="GO" id="GO:0004553">
    <property type="term" value="F:hydrolase activity, hydrolyzing O-glycosyl compounds"/>
    <property type="evidence" value="ECO:0007669"/>
    <property type="project" value="InterPro"/>
</dbReference>
<dbReference type="RefSeq" id="WP_235610475.1">
    <property type="nucleotide sequence ID" value="NZ_BFAG01000018.1"/>
</dbReference>
<dbReference type="SUPFAM" id="SSF51445">
    <property type="entry name" value="(Trans)glycosidases"/>
    <property type="match status" value="1"/>
</dbReference>
<dbReference type="Gene3D" id="3.20.20.300">
    <property type="entry name" value="Glycoside hydrolase, family 3, N-terminal domain"/>
    <property type="match status" value="1"/>
</dbReference>
<dbReference type="PANTHER" id="PTHR30480:SF16">
    <property type="entry name" value="GLYCOSIDE HYDROLASE FAMILY 3 DOMAIN PROTEIN"/>
    <property type="match status" value="1"/>
</dbReference>
<dbReference type="Pfam" id="PF00933">
    <property type="entry name" value="Glyco_hydro_3"/>
    <property type="match status" value="1"/>
</dbReference>
<organism evidence="5 6">
    <name type="scientific">Deinococcus aerius</name>
    <dbReference type="NCBI Taxonomy" id="200253"/>
    <lineage>
        <taxon>Bacteria</taxon>
        <taxon>Thermotogati</taxon>
        <taxon>Deinococcota</taxon>
        <taxon>Deinococci</taxon>
        <taxon>Deinococcales</taxon>
        <taxon>Deinococcaceae</taxon>
        <taxon>Deinococcus</taxon>
    </lineage>
</organism>
<keyword evidence="2 5" id="KW-0378">Hydrolase</keyword>
<evidence type="ECO:0000256" key="3">
    <source>
        <dbReference type="ARBA" id="ARBA00023295"/>
    </source>
</evidence>
<comment type="caution">
    <text evidence="5">The sequence shown here is derived from an EMBL/GenBank/DDBJ whole genome shotgun (WGS) entry which is preliminary data.</text>
</comment>
<dbReference type="InterPro" id="IPR050226">
    <property type="entry name" value="NagZ_Beta-hexosaminidase"/>
</dbReference>
<gene>
    <name evidence="5" type="ORF">DAERI_180032</name>
</gene>
<evidence type="ECO:0000259" key="4">
    <source>
        <dbReference type="Pfam" id="PF00933"/>
    </source>
</evidence>
<dbReference type="InterPro" id="IPR036962">
    <property type="entry name" value="Glyco_hydro_3_N_sf"/>
</dbReference>
<sequence>MLPDAPHAGPLLMVDIPGPVLDPGTREHLRRHRIRAVCLFRKNVESEEGLARLVADLREVMGEGALIAIDQEGGAVFRTPFWPFAPSAMSLGASDDPGLAREVGAAVARPLAAAGINWNFAPVLDLNVNPLNPVISERAFGADPGRATDLALAWLEGCLAQGVAGCVKHFPGHGDTHLDSHLALPRVDKGRAELEAGEFLPFRRALGEAAAPAVMSAHIVYPALDPGLPATLSRPVLTGLLREEWGYGGVVITDSMGMQAIDGHYGRGEAAVLALTAGADMVMALGRRSAQEETLAAVEAAILDGRVADVAGRMARLDALARRFPSHPHGYGPEQRTADAALLGEAWARGITPYRDPVPPPPGTRVTLVSVAEVPGENVAEAGVSGAELARRLAGLYEVETHFVEDPSRVDWPGLRGAGRTVLLATTARHRHPAWRAARPDLHLALWNPYAALDVDAPALITYGFRPGALDALTRCLAGEITPRGRLPVPLGEAAR</sequence>
<dbReference type="InterPro" id="IPR017853">
    <property type="entry name" value="GH"/>
</dbReference>
<protein>
    <submittedName>
        <fullName evidence="5">Beta-glucosidase-like glycosyl hydrolase</fullName>
    </submittedName>
</protein>
<proteinExistence type="inferred from homology"/>
<keyword evidence="6" id="KW-1185">Reference proteome</keyword>
<dbReference type="Proteomes" id="UP000236569">
    <property type="component" value="Unassembled WGS sequence"/>
</dbReference>
<comment type="similarity">
    <text evidence="1">Belongs to the glycosyl hydrolase 3 family.</text>
</comment>
<dbReference type="PANTHER" id="PTHR30480">
    <property type="entry name" value="BETA-HEXOSAMINIDASE-RELATED"/>
    <property type="match status" value="1"/>
</dbReference>
<dbReference type="InterPro" id="IPR019800">
    <property type="entry name" value="Glyco_hydro_3_AS"/>
</dbReference>
<name>A0A2I9DR60_9DEIO</name>
<evidence type="ECO:0000256" key="1">
    <source>
        <dbReference type="ARBA" id="ARBA00005336"/>
    </source>
</evidence>
<keyword evidence="3" id="KW-0326">Glycosidase</keyword>
<reference evidence="6" key="1">
    <citation type="submission" date="2018-01" db="EMBL/GenBank/DDBJ databases">
        <title>Draft Genome Sequence of the Radioresistant Bacterium Deinococcus aerius TR0125, Isolated from the Higher Atmosphere above Japan.</title>
        <authorList>
            <person name="Satoh K."/>
            <person name="Arai H."/>
            <person name="Sanzen T."/>
            <person name="Kawaguchi Y."/>
            <person name="Hayashi H."/>
            <person name="Yokobori S."/>
            <person name="Yamagishi A."/>
            <person name="Oono Y."/>
            <person name="Narumi I."/>
        </authorList>
    </citation>
    <scope>NUCLEOTIDE SEQUENCE [LARGE SCALE GENOMIC DNA]</scope>
    <source>
        <strain evidence="6">TR0125</strain>
    </source>
</reference>
<dbReference type="GO" id="GO:0005975">
    <property type="term" value="P:carbohydrate metabolic process"/>
    <property type="evidence" value="ECO:0007669"/>
    <property type="project" value="InterPro"/>
</dbReference>